<proteinExistence type="predicted"/>
<evidence type="ECO:0000313" key="1">
    <source>
        <dbReference type="EMBL" id="KAF5834514.1"/>
    </source>
</evidence>
<reference evidence="1" key="1">
    <citation type="submission" date="2017-08" db="EMBL/GenBank/DDBJ databases">
        <authorList>
            <person name="Polle J.E."/>
            <person name="Barry K."/>
            <person name="Cushman J."/>
            <person name="Schmutz J."/>
            <person name="Tran D."/>
            <person name="Hathwaick L.T."/>
            <person name="Yim W.C."/>
            <person name="Jenkins J."/>
            <person name="Mckie-Krisberg Z.M."/>
            <person name="Prochnik S."/>
            <person name="Lindquist E."/>
            <person name="Dockter R.B."/>
            <person name="Adam C."/>
            <person name="Molina H."/>
            <person name="Bunkerborg J."/>
            <person name="Jin E."/>
            <person name="Buchheim M."/>
            <person name="Magnuson J."/>
        </authorList>
    </citation>
    <scope>NUCLEOTIDE SEQUENCE</scope>
    <source>
        <strain evidence="1">CCAP 19/18</strain>
    </source>
</reference>
<dbReference type="Proteomes" id="UP000815325">
    <property type="component" value="Unassembled WGS sequence"/>
</dbReference>
<organism evidence="1 2">
    <name type="scientific">Dunaliella salina</name>
    <name type="common">Green alga</name>
    <name type="synonym">Protococcus salinus</name>
    <dbReference type="NCBI Taxonomy" id="3046"/>
    <lineage>
        <taxon>Eukaryota</taxon>
        <taxon>Viridiplantae</taxon>
        <taxon>Chlorophyta</taxon>
        <taxon>core chlorophytes</taxon>
        <taxon>Chlorophyceae</taxon>
        <taxon>CS clade</taxon>
        <taxon>Chlamydomonadales</taxon>
        <taxon>Dunaliellaceae</taxon>
        <taxon>Dunaliella</taxon>
    </lineage>
</organism>
<gene>
    <name evidence="1" type="ORF">DUNSADRAFT_8765</name>
</gene>
<name>A0ABQ7GIR9_DUNSA</name>
<sequence length="84" mass="9617">MDLTVLVILPWITKTPRNSFGKSVNILQHKSQQQKYAVHVPRRHVKNKPSTIRTLVKELCTESVHVCLCMCSNLCLPQFCLLNS</sequence>
<dbReference type="EMBL" id="MU069751">
    <property type="protein sequence ID" value="KAF5834514.1"/>
    <property type="molecule type" value="Genomic_DNA"/>
</dbReference>
<evidence type="ECO:0008006" key="3">
    <source>
        <dbReference type="Google" id="ProtNLM"/>
    </source>
</evidence>
<evidence type="ECO:0000313" key="2">
    <source>
        <dbReference type="Proteomes" id="UP000815325"/>
    </source>
</evidence>
<accession>A0ABQ7GIR9</accession>
<keyword evidence="2" id="KW-1185">Reference proteome</keyword>
<comment type="caution">
    <text evidence="1">The sequence shown here is derived from an EMBL/GenBank/DDBJ whole genome shotgun (WGS) entry which is preliminary data.</text>
</comment>
<protein>
    <recommendedName>
        <fullName evidence="3">Encoded protein</fullName>
    </recommendedName>
</protein>